<reference evidence="2 3" key="1">
    <citation type="journal article" date="2012" name="Genome Biol.">
        <title>Genome and low-iron response of an oceanic diatom adapted to chronic iron limitation.</title>
        <authorList>
            <person name="Lommer M."/>
            <person name="Specht M."/>
            <person name="Roy A.S."/>
            <person name="Kraemer L."/>
            <person name="Andreson R."/>
            <person name="Gutowska M.A."/>
            <person name="Wolf J."/>
            <person name="Bergner S.V."/>
            <person name="Schilhabel M.B."/>
            <person name="Klostermeier U.C."/>
            <person name="Beiko R.G."/>
            <person name="Rosenstiel P."/>
            <person name="Hippler M."/>
            <person name="Laroche J."/>
        </authorList>
    </citation>
    <scope>NUCLEOTIDE SEQUENCE [LARGE SCALE GENOMIC DNA]</scope>
    <source>
        <strain evidence="2 3">CCMP1005</strain>
    </source>
</reference>
<comment type="similarity">
    <text evidence="1">Belongs to the sel-1 family.</text>
</comment>
<name>K0S2D8_THAOC</name>
<accession>K0S2D8</accession>
<dbReference type="PANTHER" id="PTHR11102">
    <property type="entry name" value="SEL-1-LIKE PROTEIN"/>
    <property type="match status" value="1"/>
</dbReference>
<dbReference type="InterPro" id="IPR006597">
    <property type="entry name" value="Sel1-like"/>
</dbReference>
<comment type="caution">
    <text evidence="2">The sequence shown here is derived from an EMBL/GenBank/DDBJ whole genome shotgun (WGS) entry which is preliminary data.</text>
</comment>
<dbReference type="eggNOG" id="ENOG502SADV">
    <property type="taxonomic scope" value="Eukaryota"/>
</dbReference>
<proteinExistence type="inferred from homology"/>
<dbReference type="OrthoDB" id="2247385at2759"/>
<feature type="non-terminal residue" evidence="2">
    <location>
        <position position="1"/>
    </location>
</feature>
<evidence type="ECO:0000313" key="3">
    <source>
        <dbReference type="Proteomes" id="UP000266841"/>
    </source>
</evidence>
<dbReference type="PANTHER" id="PTHR11102:SF160">
    <property type="entry name" value="ERAD-ASSOCIATED E3 UBIQUITIN-PROTEIN LIGASE COMPONENT HRD3"/>
    <property type="match status" value="1"/>
</dbReference>
<dbReference type="SUPFAM" id="SSF81901">
    <property type="entry name" value="HCP-like"/>
    <property type="match status" value="1"/>
</dbReference>
<evidence type="ECO:0000313" key="2">
    <source>
        <dbReference type="EMBL" id="EJK59420.1"/>
    </source>
</evidence>
<dbReference type="InterPro" id="IPR011990">
    <property type="entry name" value="TPR-like_helical_dom_sf"/>
</dbReference>
<dbReference type="Proteomes" id="UP000266841">
    <property type="component" value="Unassembled WGS sequence"/>
</dbReference>
<dbReference type="Gene3D" id="1.25.40.10">
    <property type="entry name" value="Tetratricopeptide repeat domain"/>
    <property type="match status" value="1"/>
</dbReference>
<dbReference type="EMBL" id="AGNL01022930">
    <property type="protein sequence ID" value="EJK59420.1"/>
    <property type="molecule type" value="Genomic_DNA"/>
</dbReference>
<gene>
    <name evidence="2" type="ORF">THAOC_20362</name>
</gene>
<protein>
    <submittedName>
        <fullName evidence="2">Uncharacterized protein</fullName>
    </submittedName>
</protein>
<evidence type="ECO:0000256" key="1">
    <source>
        <dbReference type="ARBA" id="ARBA00038101"/>
    </source>
</evidence>
<dbReference type="InterPro" id="IPR050767">
    <property type="entry name" value="Sel1_AlgK"/>
</dbReference>
<sequence length="186" mass="20752">TVPPVNEAEELAMIQARAAKKDPVAIFYLGLKYCHGTIGLQKDMQRAVELWTEAAELGSSEALYNLGVAHDYGDGEGAQQDKVKSYECFKKAAMQGHAESRHNLGCCEWEKGNDGRAARHFLISAKMGHTESVEKMKMVFMEGTATKEQYAEALKGYQDAVEEMKSHDRSKYIEEESRRLTIGNLS</sequence>
<dbReference type="AlphaFoldDB" id="K0S2D8"/>
<keyword evidence="3" id="KW-1185">Reference proteome</keyword>
<dbReference type="Pfam" id="PF08238">
    <property type="entry name" value="Sel1"/>
    <property type="match status" value="3"/>
</dbReference>
<organism evidence="2 3">
    <name type="scientific">Thalassiosira oceanica</name>
    <name type="common">Marine diatom</name>
    <dbReference type="NCBI Taxonomy" id="159749"/>
    <lineage>
        <taxon>Eukaryota</taxon>
        <taxon>Sar</taxon>
        <taxon>Stramenopiles</taxon>
        <taxon>Ochrophyta</taxon>
        <taxon>Bacillariophyta</taxon>
        <taxon>Coscinodiscophyceae</taxon>
        <taxon>Thalassiosirophycidae</taxon>
        <taxon>Thalassiosirales</taxon>
        <taxon>Thalassiosiraceae</taxon>
        <taxon>Thalassiosira</taxon>
    </lineage>
</organism>
<dbReference type="SMART" id="SM00671">
    <property type="entry name" value="SEL1"/>
    <property type="match status" value="3"/>
</dbReference>